<protein>
    <submittedName>
        <fullName evidence="1">Uncharacterized protein</fullName>
    </submittedName>
</protein>
<proteinExistence type="predicted"/>
<keyword evidence="2" id="KW-1185">Reference proteome</keyword>
<name>A0A542YH19_9MICO</name>
<dbReference type="AlphaFoldDB" id="A0A542YH19"/>
<organism evidence="1 2">
    <name type="scientific">Homoserinimonas aerilata</name>
    <dbReference type="NCBI Taxonomy" id="1162970"/>
    <lineage>
        <taxon>Bacteria</taxon>
        <taxon>Bacillati</taxon>
        <taxon>Actinomycetota</taxon>
        <taxon>Actinomycetes</taxon>
        <taxon>Micrococcales</taxon>
        <taxon>Microbacteriaceae</taxon>
        <taxon>Homoserinimonas</taxon>
    </lineage>
</organism>
<dbReference type="Proteomes" id="UP000317998">
    <property type="component" value="Unassembled WGS sequence"/>
</dbReference>
<evidence type="ECO:0000313" key="1">
    <source>
        <dbReference type="EMBL" id="TQL47395.1"/>
    </source>
</evidence>
<dbReference type="OrthoDB" id="5116672at2"/>
<accession>A0A542YH19</accession>
<gene>
    <name evidence="1" type="ORF">FB562_0453</name>
</gene>
<evidence type="ECO:0000313" key="2">
    <source>
        <dbReference type="Proteomes" id="UP000317998"/>
    </source>
</evidence>
<reference evidence="1 2" key="1">
    <citation type="submission" date="2019-06" db="EMBL/GenBank/DDBJ databases">
        <title>Sequencing the genomes of 1000 actinobacteria strains.</title>
        <authorList>
            <person name="Klenk H.-P."/>
        </authorList>
    </citation>
    <scope>NUCLEOTIDE SEQUENCE [LARGE SCALE GENOMIC DNA]</scope>
    <source>
        <strain evidence="1 2">DSM 26477</strain>
    </source>
</reference>
<comment type="caution">
    <text evidence="1">The sequence shown here is derived from an EMBL/GenBank/DDBJ whole genome shotgun (WGS) entry which is preliminary data.</text>
</comment>
<dbReference type="EMBL" id="VFOM01000001">
    <property type="protein sequence ID" value="TQL47395.1"/>
    <property type="molecule type" value="Genomic_DNA"/>
</dbReference>
<sequence length="134" mass="14941">MDPVGDLRAFKFKPRDVVQSPKQFGKSGLTLKPRDGVERDDPRFGAAQLQHLIANAVRESMLAEGHSLRSYVNLLDGVPGMTYERLVRIQRGDTLMQFADLVAWARRFEAVRSLLTDSSTWPDGVAIDEPEVSG</sequence>
<dbReference type="RefSeq" id="WP_141879652.1">
    <property type="nucleotide sequence ID" value="NZ_VFOM01000001.1"/>
</dbReference>